<dbReference type="EMBL" id="LGTC01000001">
    <property type="protein sequence ID" value="KNY25331.1"/>
    <property type="molecule type" value="Genomic_DNA"/>
</dbReference>
<keyword evidence="2" id="KW-1185">Reference proteome</keyword>
<dbReference type="STRING" id="398512.Bccel_0591"/>
<organism evidence="1 2">
    <name type="scientific">Pseudobacteroides cellulosolvens ATCC 35603 = DSM 2933</name>
    <dbReference type="NCBI Taxonomy" id="398512"/>
    <lineage>
        <taxon>Bacteria</taxon>
        <taxon>Bacillati</taxon>
        <taxon>Bacillota</taxon>
        <taxon>Clostridia</taxon>
        <taxon>Eubacteriales</taxon>
        <taxon>Oscillospiraceae</taxon>
        <taxon>Pseudobacteroides</taxon>
    </lineage>
</organism>
<accession>A0A0L6JHK3</accession>
<sequence>MEDTMSFVFERNNYYTGKILSAKDFSMEQEYFNRKRWLLNQYNLGSGILYGLDVIKSGEMRQEECVTVKPGIAIDSSGREIVIREPINQVLSELDSFSKSKTAGAVYLCLEHVQEERDAAMSVGDKNSPNFNKVKEGYRFVLESEPPPLLNEATKFLYNVSQVYKDENVIIWHKSPKFVCGERTFECSFIVSKRARNVRVKLEYEVEVQKLNKVTSSVCSDCCDRSGRTEFEEKYKLQAYGADGVISFKNLKVCVEDEVFSPEFEDVIVRNESVDFAQKLFMDYYHEEISDRMERVGKNKICLAKILMTTVECGLGTKYHIDAVEDTIFTNYIYPQFLQRVIGEGGGDVEVRQYAPVEVKEEIKGSYVKTGVVDISVSDAYKKAYYTDEIEHGLGPGNVLITTMLEEQGKAYTGNVEVFDKSEYEPFCSKVAIGGILNPQKGTLRIGVKVHGGYKAKEKIFVRWWVRKG</sequence>
<comment type="caution">
    <text evidence="1">The sequence shown here is derived from an EMBL/GenBank/DDBJ whole genome shotgun (WGS) entry which is preliminary data.</text>
</comment>
<reference evidence="2" key="1">
    <citation type="submission" date="2015-07" db="EMBL/GenBank/DDBJ databases">
        <title>Near-Complete Genome Sequence of the Cellulolytic Bacterium Bacteroides (Pseudobacteroides) cellulosolvens ATCC 35603.</title>
        <authorList>
            <person name="Dassa B."/>
            <person name="Utturkar S.M."/>
            <person name="Klingeman D.M."/>
            <person name="Hurt R.A."/>
            <person name="Keller M."/>
            <person name="Xu J."/>
            <person name="Reddy Y.H.K."/>
            <person name="Borovok I."/>
            <person name="Grinberg I.R."/>
            <person name="Lamed R."/>
            <person name="Zhivin O."/>
            <person name="Bayer E.A."/>
            <person name="Brown S.D."/>
        </authorList>
    </citation>
    <scope>NUCLEOTIDE SEQUENCE [LARGE SCALE GENOMIC DNA]</scope>
    <source>
        <strain evidence="2">DSM 2933</strain>
    </source>
</reference>
<protein>
    <submittedName>
        <fullName evidence="1">Uncharacterized protein</fullName>
    </submittedName>
</protein>
<name>A0A0L6JHK3_9FIRM</name>
<dbReference type="AlphaFoldDB" id="A0A0L6JHK3"/>
<dbReference type="Proteomes" id="UP000036923">
    <property type="component" value="Unassembled WGS sequence"/>
</dbReference>
<gene>
    <name evidence="1" type="ORF">Bccel_0591</name>
</gene>
<proteinExistence type="predicted"/>
<dbReference type="OrthoDB" id="1982228at2"/>
<dbReference type="eggNOG" id="COG3210">
    <property type="taxonomic scope" value="Bacteria"/>
</dbReference>
<evidence type="ECO:0000313" key="2">
    <source>
        <dbReference type="Proteomes" id="UP000036923"/>
    </source>
</evidence>
<dbReference type="RefSeq" id="WP_036943923.1">
    <property type="nucleotide sequence ID" value="NZ_JQKC01000024.1"/>
</dbReference>
<evidence type="ECO:0000313" key="1">
    <source>
        <dbReference type="EMBL" id="KNY25331.1"/>
    </source>
</evidence>